<gene>
    <name evidence="2" type="ORF">UFOVP1226_50</name>
    <name evidence="1" type="ORF">UFOVP278_47</name>
</gene>
<sequence length="164" mass="18301">MAGTSRSGGRNRVPTEVKVKRGESVRGVPRNVALAVVKDSGAVQSAGVPDPVRALIAGGYGEELWQRLWAFSAAWLRPDTDLELVQMLCEITDEEQQLRKQVRELGDWRDRVQLRNLEKMKFSMMCSLGLTPVDRSRLGAVAVKVETQMEMFRKSVNGKRSSQA</sequence>
<organism evidence="1">
    <name type="scientific">uncultured Caudovirales phage</name>
    <dbReference type="NCBI Taxonomy" id="2100421"/>
    <lineage>
        <taxon>Viruses</taxon>
        <taxon>Duplodnaviria</taxon>
        <taxon>Heunggongvirae</taxon>
        <taxon>Uroviricota</taxon>
        <taxon>Caudoviricetes</taxon>
        <taxon>Peduoviridae</taxon>
        <taxon>Maltschvirus</taxon>
        <taxon>Maltschvirus maltsch</taxon>
    </lineage>
</organism>
<protein>
    <submittedName>
        <fullName evidence="1">Uncharacterized protein</fullName>
    </submittedName>
</protein>
<evidence type="ECO:0000313" key="1">
    <source>
        <dbReference type="EMBL" id="CAB4135025.1"/>
    </source>
</evidence>
<evidence type="ECO:0000313" key="2">
    <source>
        <dbReference type="EMBL" id="CAB4191517.1"/>
    </source>
</evidence>
<reference evidence="1" key="1">
    <citation type="submission" date="2020-04" db="EMBL/GenBank/DDBJ databases">
        <authorList>
            <person name="Chiriac C."/>
            <person name="Salcher M."/>
            <person name="Ghai R."/>
            <person name="Kavagutti S V."/>
        </authorList>
    </citation>
    <scope>NUCLEOTIDE SEQUENCE</scope>
</reference>
<accession>A0A6J5LLA6</accession>
<dbReference type="EMBL" id="LR797174">
    <property type="protein sequence ID" value="CAB4191517.1"/>
    <property type="molecule type" value="Genomic_DNA"/>
</dbReference>
<proteinExistence type="predicted"/>
<dbReference type="EMBL" id="LR796291">
    <property type="protein sequence ID" value="CAB4135025.1"/>
    <property type="molecule type" value="Genomic_DNA"/>
</dbReference>
<name>A0A6J5LLA6_9CAUD</name>